<protein>
    <submittedName>
        <fullName evidence="1">Uncharacterized protein</fullName>
    </submittedName>
</protein>
<name>A0ABV4PM98_9PSED</name>
<evidence type="ECO:0000313" key="1">
    <source>
        <dbReference type="EMBL" id="MFA0941208.1"/>
    </source>
</evidence>
<accession>A0ABV4PM98</accession>
<dbReference type="RefSeq" id="WP_371904012.1">
    <property type="nucleotide sequence ID" value="NZ_JBGMSU010000216.1"/>
</dbReference>
<comment type="caution">
    <text evidence="1">The sequence shown here is derived from an EMBL/GenBank/DDBJ whole genome shotgun (WGS) entry which is preliminary data.</text>
</comment>
<feature type="non-terminal residue" evidence="1">
    <location>
        <position position="1"/>
    </location>
</feature>
<evidence type="ECO:0000313" key="2">
    <source>
        <dbReference type="Proteomes" id="UP001569512"/>
    </source>
</evidence>
<dbReference type="EMBL" id="JBGMSU010000216">
    <property type="protein sequence ID" value="MFA0941208.1"/>
    <property type="molecule type" value="Genomic_DNA"/>
</dbReference>
<gene>
    <name evidence="1" type="ORF">ACDH53_27990</name>
</gene>
<reference evidence="1 2" key="1">
    <citation type="submission" date="2024-06" db="EMBL/GenBank/DDBJ databases">
        <title>Genome sequences for Pseudomonas syringae strains with characterized LPS.</title>
        <authorList>
            <person name="Baltrus D.A."/>
            <person name="Krings L."/>
        </authorList>
    </citation>
    <scope>NUCLEOTIDE SEQUENCE [LARGE SCALE GENOMIC DNA]</scope>
    <source>
        <strain evidence="1 2">NCPPB2708</strain>
    </source>
</reference>
<dbReference type="Proteomes" id="UP001569512">
    <property type="component" value="Unassembled WGS sequence"/>
</dbReference>
<sequence>MSVSYCALVTNFRIHQSPQHRFKLTHRPTLENPGRQRLIGRGRWALAIGTASSGYLLTPTPDSRV</sequence>
<proteinExistence type="predicted"/>
<keyword evidence="2" id="KW-1185">Reference proteome</keyword>
<organism evidence="1 2">
    <name type="scientific">Pseudomonas tremae</name>
    <dbReference type="NCBI Taxonomy" id="200454"/>
    <lineage>
        <taxon>Bacteria</taxon>
        <taxon>Pseudomonadati</taxon>
        <taxon>Pseudomonadota</taxon>
        <taxon>Gammaproteobacteria</taxon>
        <taxon>Pseudomonadales</taxon>
        <taxon>Pseudomonadaceae</taxon>
        <taxon>Pseudomonas</taxon>
    </lineage>
</organism>